<evidence type="ECO:0000313" key="8">
    <source>
        <dbReference type="EMBL" id="ANJ57074.1"/>
    </source>
</evidence>
<feature type="domain" description="AMP-dependent synthetase/ligase" evidence="6">
    <location>
        <begin position="98"/>
        <end position="474"/>
    </location>
</feature>
<keyword evidence="2" id="KW-0436">Ligase</keyword>
<dbReference type="EMBL" id="CP014870">
    <property type="protein sequence ID" value="ANJ57074.1"/>
    <property type="molecule type" value="Genomic_DNA"/>
</dbReference>
<dbReference type="KEGG" id="psil:PMA3_18735"/>
<dbReference type="OrthoDB" id="9766486at2"/>
<evidence type="ECO:0000259" key="7">
    <source>
        <dbReference type="Pfam" id="PF13193"/>
    </source>
</evidence>
<dbReference type="Gene3D" id="3.40.50.12780">
    <property type="entry name" value="N-terminal domain of ligase-like"/>
    <property type="match status" value="1"/>
</dbReference>
<feature type="domain" description="AMP-binding enzyme C-terminal" evidence="7">
    <location>
        <begin position="534"/>
        <end position="612"/>
    </location>
</feature>
<evidence type="ECO:0000313" key="9">
    <source>
        <dbReference type="Proteomes" id="UP000078354"/>
    </source>
</evidence>
<dbReference type="GO" id="GO:0003987">
    <property type="term" value="F:acetate-CoA ligase activity"/>
    <property type="evidence" value="ECO:0007669"/>
    <property type="project" value="UniProtKB-EC"/>
</dbReference>
<dbReference type="RefSeq" id="WP_064678580.1">
    <property type="nucleotide sequence ID" value="NZ_CP014870.1"/>
</dbReference>
<keyword evidence="9" id="KW-1185">Reference proteome</keyword>
<dbReference type="GO" id="GO:0006085">
    <property type="term" value="P:acetyl-CoA biosynthetic process"/>
    <property type="evidence" value="ECO:0007669"/>
    <property type="project" value="TreeGrafter"/>
</dbReference>
<organism evidence="8 9">
    <name type="scientific">Pseudomonas silesiensis</name>
    <dbReference type="NCBI Taxonomy" id="1853130"/>
    <lineage>
        <taxon>Bacteria</taxon>
        <taxon>Pseudomonadati</taxon>
        <taxon>Pseudomonadota</taxon>
        <taxon>Gammaproteobacteria</taxon>
        <taxon>Pseudomonadales</taxon>
        <taxon>Pseudomonadaceae</taxon>
        <taxon>Pseudomonas</taxon>
    </lineage>
</organism>
<evidence type="ECO:0000256" key="1">
    <source>
        <dbReference type="ARBA" id="ARBA00013275"/>
    </source>
</evidence>
<dbReference type="AlphaFoldDB" id="A0A191YWD4"/>
<keyword evidence="3" id="KW-0547">Nucleotide-binding</keyword>
<accession>A0A191YWD4</accession>
<dbReference type="InterPro" id="IPR042099">
    <property type="entry name" value="ANL_N_sf"/>
</dbReference>
<gene>
    <name evidence="8" type="ORF">PMA3_18735</name>
</gene>
<name>A0A191YWD4_9PSED</name>
<dbReference type="InterPro" id="IPR025110">
    <property type="entry name" value="AMP-bd_C"/>
</dbReference>
<evidence type="ECO:0000256" key="2">
    <source>
        <dbReference type="ARBA" id="ARBA00022598"/>
    </source>
</evidence>
<evidence type="ECO:0000259" key="6">
    <source>
        <dbReference type="Pfam" id="PF00501"/>
    </source>
</evidence>
<proteinExistence type="predicted"/>
<evidence type="ECO:0000256" key="5">
    <source>
        <dbReference type="ARBA" id="ARBA00022990"/>
    </source>
</evidence>
<dbReference type="PROSITE" id="PS00455">
    <property type="entry name" value="AMP_BINDING"/>
    <property type="match status" value="1"/>
</dbReference>
<protein>
    <recommendedName>
        <fullName evidence="1">acetate--CoA ligase</fullName>
        <ecNumber evidence="1">6.2.1.1</ecNumber>
    </recommendedName>
</protein>
<dbReference type="Proteomes" id="UP000078354">
    <property type="component" value="Chromosome"/>
</dbReference>
<dbReference type="InterPro" id="IPR045851">
    <property type="entry name" value="AMP-bd_C_sf"/>
</dbReference>
<keyword evidence="4" id="KW-0067">ATP-binding</keyword>
<dbReference type="Pfam" id="PF00501">
    <property type="entry name" value="AMP-binding"/>
    <property type="match status" value="1"/>
</dbReference>
<reference evidence="8 9" key="1">
    <citation type="journal article" date="2018" name="Syst. Appl. Microbiol.">
        <title>Pseudomonas silesiensis sp. nov. strain A3T isolated from a biological pesticide sewage treatment plant and analysis of the complete genome sequence.</title>
        <authorList>
            <person name="Kaminski M.A."/>
            <person name="Furmanczyk E.M."/>
            <person name="Sobczak A."/>
            <person name="Dziembowski A."/>
            <person name="Lipinski L."/>
        </authorList>
    </citation>
    <scope>NUCLEOTIDE SEQUENCE [LARGE SCALE GENOMIC DNA]</scope>
    <source>
        <strain evidence="8 9">A3</strain>
    </source>
</reference>
<dbReference type="InterPro" id="IPR000873">
    <property type="entry name" value="AMP-dep_synth/lig_dom"/>
</dbReference>
<dbReference type="GO" id="GO:0005524">
    <property type="term" value="F:ATP binding"/>
    <property type="evidence" value="ECO:0007669"/>
    <property type="project" value="UniProtKB-KW"/>
</dbReference>
<dbReference type="Pfam" id="PF13193">
    <property type="entry name" value="AMP-binding_C"/>
    <property type="match status" value="1"/>
</dbReference>
<dbReference type="PANTHER" id="PTHR24095:SF14">
    <property type="entry name" value="ACETYL-COENZYME A SYNTHETASE 1"/>
    <property type="match status" value="1"/>
</dbReference>
<dbReference type="STRING" id="1853130.PMA3_18735"/>
<sequence length="650" mass="71173">MDSSVVWTPRQDFIQGTRLHQWMHTLGESDYEHFLDRSTQDAPWFATSLEQALGIVWDTPYHTALNEAGGIKHPRWYEGGRLNIIRSTLERWAADPVQAQKNALIWESENGQCLEVSYGELARRVNDVAQGLSELGVVSGDRVAIYMPMLIETVVAVLAVVKLGAIFTPAFSGYGAEALATRIEACGAKLLITADGFLRRGKVVAMKEEADKAADLSPSLEKVIVVRRLGREIPWHPSRDLDFATLLACDGSQCPTAVVDSQSPMMIIYTSGTTGKPKGAVHTHGGFPLKAALDVGLCMDVGQNDRLFWITDMGWLTGPVVVFGSLINGACAVLYEGSPDYPQADRVWQLGARHQATHIGVSPTLVRSLMQHGDAIAQGHDLSVLRTFTSTGEPWNREPWLWLFDTVGAGRYPIINYAGGTEIGGGILTNVLIKPISPVTFNTRMPGMAAEVCDNQGQPVRQTLGELVLTKPWIGMTHSFWQEPERYEQSYFDRFPNTWVHGDWAIIDGEGFWTITGRSDDTLNVAGKRIGPAEMESILVSHAQVLEAGAIGVPDEIKGETPVCFVVLHPGTVPDAALDAELLDLIGRKLGKAMRPKQLHYVSELPKTRNGKVMRRVIRAAYLGQDAGDLTSMDNTDALVVISNCRLLAA</sequence>
<dbReference type="InterPro" id="IPR020845">
    <property type="entry name" value="AMP-binding_CS"/>
</dbReference>
<keyword evidence="5" id="KW-0007">Acetylation</keyword>
<dbReference type="PANTHER" id="PTHR24095">
    <property type="entry name" value="ACETYL-COENZYME A SYNTHETASE"/>
    <property type="match status" value="1"/>
</dbReference>
<evidence type="ECO:0000256" key="4">
    <source>
        <dbReference type="ARBA" id="ARBA00022840"/>
    </source>
</evidence>
<dbReference type="SUPFAM" id="SSF56801">
    <property type="entry name" value="Acetyl-CoA synthetase-like"/>
    <property type="match status" value="1"/>
</dbReference>
<dbReference type="Gene3D" id="3.30.300.30">
    <property type="match status" value="1"/>
</dbReference>
<dbReference type="EC" id="6.2.1.1" evidence="1"/>
<evidence type="ECO:0000256" key="3">
    <source>
        <dbReference type="ARBA" id="ARBA00022741"/>
    </source>
</evidence>